<dbReference type="AlphaFoldDB" id="A0A3S9WKA0"/>
<evidence type="ECO:0000313" key="2">
    <source>
        <dbReference type="Proteomes" id="UP000274841"/>
    </source>
</evidence>
<dbReference type="RefSeq" id="WP_127012109.1">
    <property type="nucleotide sequence ID" value="NZ_CP031422.1"/>
</dbReference>
<dbReference type="EMBL" id="CP031422">
    <property type="protein sequence ID" value="AZS40287.1"/>
    <property type="molecule type" value="Genomic_DNA"/>
</dbReference>
<evidence type="ECO:0000313" key="1">
    <source>
        <dbReference type="EMBL" id="AZS40287.1"/>
    </source>
</evidence>
<gene>
    <name evidence="1" type="ORF">CVS54_01613</name>
</gene>
<proteinExistence type="predicted"/>
<name>A0A3S9WKA0_9MICO</name>
<dbReference type="KEGG" id="moy:CVS54_01613"/>
<dbReference type="Proteomes" id="UP000274841">
    <property type="component" value="Chromosome"/>
</dbReference>
<protein>
    <submittedName>
        <fullName evidence="1">Uncharacterized protein</fullName>
    </submittedName>
</protein>
<sequence>MTETPLAYTDRVRADRGYLTVSELIADARNVFLDPYSTLVSAHVRMGTGNVFFPHVRFDAGPDSLLNRPDSTVTVGDRVRLRGKIDVAGASRLGDGCQILGDVSAISVDLGGGGSYRDVDPDLRGAVLKGRGHASRIVLHQGHVINGDGDFAAAATERQAVYHPVPTRHAIRVAEGRP</sequence>
<accession>A0A3S9WKA0</accession>
<reference evidence="1 2" key="1">
    <citation type="submission" date="2018-08" db="EMBL/GenBank/DDBJ databases">
        <title>Microbacterium oxydans strain HG3.</title>
        <authorList>
            <person name="ORTET P."/>
        </authorList>
    </citation>
    <scope>NUCLEOTIDE SEQUENCE [LARGE SCALE GENOMIC DNA]</scope>
    <source>
        <strain evidence="1 2">HG3</strain>
    </source>
</reference>
<organism evidence="1 2">
    <name type="scientific">Microbacterium oxydans</name>
    <dbReference type="NCBI Taxonomy" id="82380"/>
    <lineage>
        <taxon>Bacteria</taxon>
        <taxon>Bacillati</taxon>
        <taxon>Actinomycetota</taxon>
        <taxon>Actinomycetes</taxon>
        <taxon>Micrococcales</taxon>
        <taxon>Microbacteriaceae</taxon>
        <taxon>Microbacterium</taxon>
    </lineage>
</organism>